<dbReference type="EMBL" id="JBHMBS010000018">
    <property type="protein sequence ID" value="MFB9679853.1"/>
    <property type="molecule type" value="Genomic_DNA"/>
</dbReference>
<dbReference type="Gene3D" id="3.30.980.10">
    <property type="entry name" value="Threonyl-trna Synthetase, Chain A, domain 2"/>
    <property type="match status" value="1"/>
</dbReference>
<keyword evidence="1" id="KW-0378">Hydrolase</keyword>
<dbReference type="InterPro" id="IPR018163">
    <property type="entry name" value="Thr/Ala-tRNA-synth_IIc_edit"/>
</dbReference>
<dbReference type="GO" id="GO:0016787">
    <property type="term" value="F:hydrolase activity"/>
    <property type="evidence" value="ECO:0007669"/>
    <property type="project" value="UniProtKB-KW"/>
</dbReference>
<dbReference type="Proteomes" id="UP001589610">
    <property type="component" value="Unassembled WGS sequence"/>
</dbReference>
<evidence type="ECO:0000313" key="1">
    <source>
        <dbReference type="EMBL" id="MFB9679853.1"/>
    </source>
</evidence>
<keyword evidence="2" id="KW-1185">Reference proteome</keyword>
<proteinExistence type="predicted"/>
<protein>
    <submittedName>
        <fullName evidence="1">Metal-dependent hydrolase</fullName>
    </submittedName>
</protein>
<evidence type="ECO:0000313" key="2">
    <source>
        <dbReference type="Proteomes" id="UP001589610"/>
    </source>
</evidence>
<dbReference type="SUPFAM" id="SSF55186">
    <property type="entry name" value="ThrRS/AlaRS common domain"/>
    <property type="match status" value="1"/>
</dbReference>
<sequence>MPITGSTRVTYPGGAVRGRSAVVATVPVGDGYGTVVAETPFHPLDHTWPDQPADTGTIGGVAVTDCVTGAVAEGEETVRLGADIPVRRGTPGWHWLVVHVTAEPVADGGLTDAGFTAAGPGGAGFGAGADAVGSDTAGLGGAGFRGEVELVVDAEGRRALSAGHTACHLAALALNAALAGRWRKEAPADGLGHPDFDQAAIASSRILPGGSQDVYRLGKSLRRKGFGTEGLAEELPRIARLVGDRLTAWIAADAAVRIDTPGPELTARRTWHCALPEAEVSIPCGGTHLSSTAELGAIAVTLELSADGSELTMRTTTGPYAAAS</sequence>
<comment type="caution">
    <text evidence="1">The sequence shown here is derived from an EMBL/GenBank/DDBJ whole genome shotgun (WGS) entry which is preliminary data.</text>
</comment>
<name>A0ABV5TL42_9ACTN</name>
<organism evidence="1 2">
    <name type="scientific">Streptosporangium vulgare</name>
    <dbReference type="NCBI Taxonomy" id="46190"/>
    <lineage>
        <taxon>Bacteria</taxon>
        <taxon>Bacillati</taxon>
        <taxon>Actinomycetota</taxon>
        <taxon>Actinomycetes</taxon>
        <taxon>Streptosporangiales</taxon>
        <taxon>Streptosporangiaceae</taxon>
        <taxon>Streptosporangium</taxon>
    </lineage>
</organism>
<reference evidence="1 2" key="1">
    <citation type="submission" date="2024-09" db="EMBL/GenBank/DDBJ databases">
        <authorList>
            <person name="Sun Q."/>
            <person name="Mori K."/>
        </authorList>
    </citation>
    <scope>NUCLEOTIDE SEQUENCE [LARGE SCALE GENOMIC DNA]</scope>
    <source>
        <strain evidence="1 2">JCM 3028</strain>
    </source>
</reference>
<accession>A0ABV5TL42</accession>
<gene>
    <name evidence="1" type="ORF">ACFFRH_30585</name>
</gene>
<dbReference type="RefSeq" id="WP_344746345.1">
    <property type="nucleotide sequence ID" value="NZ_BAAAWW010000092.1"/>
</dbReference>